<evidence type="ECO:0000313" key="5">
    <source>
        <dbReference type="EMBL" id="MCS5732332.1"/>
    </source>
</evidence>
<evidence type="ECO:0000256" key="2">
    <source>
        <dbReference type="ARBA" id="ARBA00023125"/>
    </source>
</evidence>
<organism evidence="5 6">
    <name type="scientific">Herbiconiux daphne</name>
    <dbReference type="NCBI Taxonomy" id="2970914"/>
    <lineage>
        <taxon>Bacteria</taxon>
        <taxon>Bacillati</taxon>
        <taxon>Actinomycetota</taxon>
        <taxon>Actinomycetes</taxon>
        <taxon>Micrococcales</taxon>
        <taxon>Microbacteriaceae</taxon>
        <taxon>Herbiconiux</taxon>
    </lineage>
</organism>
<dbReference type="Pfam" id="PF12802">
    <property type="entry name" value="MarR_2"/>
    <property type="match status" value="1"/>
</dbReference>
<accession>A0ABT2GWJ6</accession>
<dbReference type="Proteomes" id="UP001165586">
    <property type="component" value="Unassembled WGS sequence"/>
</dbReference>
<dbReference type="InterPro" id="IPR036388">
    <property type="entry name" value="WH-like_DNA-bd_sf"/>
</dbReference>
<name>A0ABT2GWJ6_9MICO</name>
<dbReference type="PANTHER" id="PTHR38465:SF2">
    <property type="entry name" value="HTH-TYPE TRANSCRIPTIONAL REGULATOR MMPR5"/>
    <property type="match status" value="1"/>
</dbReference>
<dbReference type="InterPro" id="IPR000835">
    <property type="entry name" value="HTH_MarR-typ"/>
</dbReference>
<dbReference type="InterPro" id="IPR036390">
    <property type="entry name" value="WH_DNA-bd_sf"/>
</dbReference>
<evidence type="ECO:0000256" key="3">
    <source>
        <dbReference type="ARBA" id="ARBA00023163"/>
    </source>
</evidence>
<keyword evidence="2" id="KW-0238">DNA-binding</keyword>
<gene>
    <name evidence="5" type="ORF">N1032_01050</name>
</gene>
<evidence type="ECO:0000259" key="4">
    <source>
        <dbReference type="Pfam" id="PF12802"/>
    </source>
</evidence>
<keyword evidence="3" id="KW-0804">Transcription</keyword>
<sequence length="156" mass="17029">MARDEDALRTAVEQSAAVLIAAGFPKMPARVLMTLLVSDDDGLTASELAETLGVSAAAISGAVRYLQTFGAIRRIARSGSRRDRYELVEDTWYTASLKTSPMYARLAALAENASAAIGEPASAAKARVDEMARFYRFLDARLPELMAEWEEQRLGR</sequence>
<reference evidence="5" key="1">
    <citation type="submission" date="2022-08" db="EMBL/GenBank/DDBJ databases">
        <authorList>
            <person name="Deng Y."/>
            <person name="Han X.-F."/>
            <person name="Zhang Y.-Q."/>
        </authorList>
    </citation>
    <scope>NUCLEOTIDE SEQUENCE</scope>
    <source>
        <strain evidence="5">CPCC 203386</strain>
    </source>
</reference>
<dbReference type="EMBL" id="JANLCJ010000001">
    <property type="protein sequence ID" value="MCS5732332.1"/>
    <property type="molecule type" value="Genomic_DNA"/>
</dbReference>
<feature type="domain" description="HTH marR-type" evidence="4">
    <location>
        <begin position="23"/>
        <end position="82"/>
    </location>
</feature>
<keyword evidence="6" id="KW-1185">Reference proteome</keyword>
<dbReference type="RefSeq" id="WP_259536917.1">
    <property type="nucleotide sequence ID" value="NZ_JANLCJ010000001.1"/>
</dbReference>
<dbReference type="Gene3D" id="1.10.10.10">
    <property type="entry name" value="Winged helix-like DNA-binding domain superfamily/Winged helix DNA-binding domain"/>
    <property type="match status" value="1"/>
</dbReference>
<evidence type="ECO:0000256" key="1">
    <source>
        <dbReference type="ARBA" id="ARBA00023015"/>
    </source>
</evidence>
<evidence type="ECO:0000313" key="6">
    <source>
        <dbReference type="Proteomes" id="UP001165586"/>
    </source>
</evidence>
<dbReference type="Gene3D" id="1.10.287.160">
    <property type="entry name" value="HR1 repeat"/>
    <property type="match status" value="1"/>
</dbReference>
<keyword evidence="1" id="KW-0805">Transcription regulation</keyword>
<dbReference type="PANTHER" id="PTHR38465">
    <property type="entry name" value="HTH-TYPE TRANSCRIPTIONAL REGULATOR MJ1563-RELATED"/>
    <property type="match status" value="1"/>
</dbReference>
<protein>
    <submittedName>
        <fullName evidence="5">MarR family transcriptional regulator</fullName>
    </submittedName>
</protein>
<proteinExistence type="predicted"/>
<comment type="caution">
    <text evidence="5">The sequence shown here is derived from an EMBL/GenBank/DDBJ whole genome shotgun (WGS) entry which is preliminary data.</text>
</comment>
<dbReference type="InterPro" id="IPR052362">
    <property type="entry name" value="HTH-GbsR_regulator"/>
</dbReference>
<dbReference type="SUPFAM" id="SSF46785">
    <property type="entry name" value="Winged helix' DNA-binding domain"/>
    <property type="match status" value="1"/>
</dbReference>